<comment type="caution">
    <text evidence="2">The sequence shown here is derived from an EMBL/GenBank/DDBJ whole genome shotgun (WGS) entry which is preliminary data.</text>
</comment>
<protein>
    <recommendedName>
        <fullName evidence="1">Ricin B lectin domain-containing protein</fullName>
    </recommendedName>
</protein>
<dbReference type="PROSITE" id="PS50231">
    <property type="entry name" value="RICIN_B_LECTIN"/>
    <property type="match status" value="1"/>
</dbReference>
<dbReference type="AlphaFoldDB" id="A0A8J3Q3T8"/>
<evidence type="ECO:0000259" key="1">
    <source>
        <dbReference type="SMART" id="SM00458"/>
    </source>
</evidence>
<name>A0A8J3Q3T8_9ACTN</name>
<reference evidence="2" key="1">
    <citation type="submission" date="2021-01" db="EMBL/GenBank/DDBJ databases">
        <title>Whole genome shotgun sequence of Rhizocola hellebori NBRC 109834.</title>
        <authorList>
            <person name="Komaki H."/>
            <person name="Tamura T."/>
        </authorList>
    </citation>
    <scope>NUCLEOTIDE SEQUENCE</scope>
    <source>
        <strain evidence="2">NBRC 109834</strain>
    </source>
</reference>
<gene>
    <name evidence="2" type="ORF">Rhe02_13970</name>
</gene>
<dbReference type="CDD" id="cd00161">
    <property type="entry name" value="beta-trefoil_Ricin-like"/>
    <property type="match status" value="1"/>
</dbReference>
<dbReference type="EMBL" id="BONY01000007">
    <property type="protein sequence ID" value="GIH03330.1"/>
    <property type="molecule type" value="Genomic_DNA"/>
</dbReference>
<dbReference type="Gene3D" id="2.80.10.50">
    <property type="match status" value="2"/>
</dbReference>
<feature type="domain" description="Ricin B lectin" evidence="1">
    <location>
        <begin position="53"/>
        <end position="192"/>
    </location>
</feature>
<dbReference type="RefSeq" id="WP_203907252.1">
    <property type="nucleotide sequence ID" value="NZ_BONY01000007.1"/>
</dbReference>
<dbReference type="SMART" id="SM00458">
    <property type="entry name" value="RICIN"/>
    <property type="match status" value="1"/>
</dbReference>
<proteinExistence type="predicted"/>
<evidence type="ECO:0000313" key="2">
    <source>
        <dbReference type="EMBL" id="GIH03330.1"/>
    </source>
</evidence>
<dbReference type="InterPro" id="IPR000772">
    <property type="entry name" value="Ricin_B_lectin"/>
</dbReference>
<sequence>MPHPEMSRGGGRGRWLAVLVLIGVMVGTGASAQAVAQPVEVSALPAQWSDLGQHIVSFSSGKCLQPQSFASQARIEQRTCSSPSSLQRWKVIDAGDGHAMLVNQGSRLCLDLFANTESEVVVGTPIQQFSCWEGYPTEHWGRSHGSRYEFFQVFTHIKALCLEVPGASTGDGAQLQLGACSLFQNAQQFKFVDATP</sequence>
<dbReference type="Pfam" id="PF00652">
    <property type="entry name" value="Ricin_B_lectin"/>
    <property type="match status" value="1"/>
</dbReference>
<dbReference type="SUPFAM" id="SSF50370">
    <property type="entry name" value="Ricin B-like lectins"/>
    <property type="match status" value="1"/>
</dbReference>
<organism evidence="2 3">
    <name type="scientific">Rhizocola hellebori</name>
    <dbReference type="NCBI Taxonomy" id="1392758"/>
    <lineage>
        <taxon>Bacteria</taxon>
        <taxon>Bacillati</taxon>
        <taxon>Actinomycetota</taxon>
        <taxon>Actinomycetes</taxon>
        <taxon>Micromonosporales</taxon>
        <taxon>Micromonosporaceae</taxon>
        <taxon>Rhizocola</taxon>
    </lineage>
</organism>
<accession>A0A8J3Q3T8</accession>
<keyword evidence="3" id="KW-1185">Reference proteome</keyword>
<evidence type="ECO:0000313" key="3">
    <source>
        <dbReference type="Proteomes" id="UP000612899"/>
    </source>
</evidence>
<dbReference type="Proteomes" id="UP000612899">
    <property type="component" value="Unassembled WGS sequence"/>
</dbReference>
<dbReference type="InterPro" id="IPR035992">
    <property type="entry name" value="Ricin_B-like_lectins"/>
</dbReference>